<evidence type="ECO:0000313" key="2">
    <source>
        <dbReference type="Proteomes" id="UP000094622"/>
    </source>
</evidence>
<protein>
    <submittedName>
        <fullName evidence="1">Uncharacterized protein</fullName>
    </submittedName>
</protein>
<dbReference type="RefSeq" id="WP_069307805.1">
    <property type="nucleotide sequence ID" value="NZ_MCRJ01000103.1"/>
</dbReference>
<dbReference type="EMBL" id="MCRJ01000103">
    <property type="protein sequence ID" value="ODN69207.1"/>
    <property type="molecule type" value="Genomic_DNA"/>
</dbReference>
<accession>A0A1E3GYR2</accession>
<name>A0A1E3GYR2_9HYPH</name>
<dbReference type="AlphaFoldDB" id="A0A1E3GYR2"/>
<organism evidence="1 2">
    <name type="scientific">Methylobrevis pamukkalensis</name>
    <dbReference type="NCBI Taxonomy" id="1439726"/>
    <lineage>
        <taxon>Bacteria</taxon>
        <taxon>Pseudomonadati</taxon>
        <taxon>Pseudomonadota</taxon>
        <taxon>Alphaproteobacteria</taxon>
        <taxon>Hyphomicrobiales</taxon>
        <taxon>Pleomorphomonadaceae</taxon>
        <taxon>Methylobrevis</taxon>
    </lineage>
</organism>
<evidence type="ECO:0000313" key="1">
    <source>
        <dbReference type="EMBL" id="ODN69207.1"/>
    </source>
</evidence>
<gene>
    <name evidence="1" type="ORF">A6302_03469</name>
</gene>
<dbReference type="Proteomes" id="UP000094622">
    <property type="component" value="Unassembled WGS sequence"/>
</dbReference>
<comment type="caution">
    <text evidence="1">The sequence shown here is derived from an EMBL/GenBank/DDBJ whole genome shotgun (WGS) entry which is preliminary data.</text>
</comment>
<sequence>MSAAADAPVPVISEGTANAYIDSQWLLWRALGVPDWLLPRSRVAGRGQEPGIVRALFFNDRNTLMAVVQCEHGVWTSVLPASRLRPAPADEVAS</sequence>
<keyword evidence="2" id="KW-1185">Reference proteome</keyword>
<proteinExistence type="predicted"/>
<reference evidence="1 2" key="1">
    <citation type="submission" date="2016-07" db="EMBL/GenBank/DDBJ databases">
        <title>Draft Genome Sequence of Methylobrevis pamukkalensis PK2.</title>
        <authorList>
            <person name="Vasilenko O.V."/>
            <person name="Doronina N.V."/>
            <person name="Shmareva M.N."/>
            <person name="Tarlachkov S.V."/>
            <person name="Mustakhimov I."/>
            <person name="Trotsenko Y.A."/>
        </authorList>
    </citation>
    <scope>NUCLEOTIDE SEQUENCE [LARGE SCALE GENOMIC DNA]</scope>
    <source>
        <strain evidence="1 2">PK2</strain>
    </source>
</reference>